<dbReference type="Pfam" id="PF05635">
    <property type="entry name" value="23S_rRNA_IVP"/>
    <property type="match status" value="1"/>
</dbReference>
<dbReference type="CDD" id="cd16377">
    <property type="entry name" value="23S_rRNA_IVP_like"/>
    <property type="match status" value="1"/>
</dbReference>
<comment type="caution">
    <text evidence="1">The sequence shown here is derived from an EMBL/GenBank/DDBJ whole genome shotgun (WGS) entry which is preliminary data.</text>
</comment>
<dbReference type="InterPro" id="IPR012657">
    <property type="entry name" value="23S_rRNA-intervening_sequence"/>
</dbReference>
<evidence type="ECO:0008006" key="3">
    <source>
        <dbReference type="Google" id="ProtNLM"/>
    </source>
</evidence>
<organism evidence="1 2">
    <name type="scientific">Pseudoalteromonas haloplanktis</name>
    <name type="common">Alteromonas haloplanktis</name>
    <dbReference type="NCBI Taxonomy" id="228"/>
    <lineage>
        <taxon>Bacteria</taxon>
        <taxon>Pseudomonadati</taxon>
        <taxon>Pseudomonadota</taxon>
        <taxon>Gammaproteobacteria</taxon>
        <taxon>Alteromonadales</taxon>
        <taxon>Pseudoalteromonadaceae</taxon>
        <taxon>Pseudoalteromonas</taxon>
    </lineage>
</organism>
<dbReference type="AlphaFoldDB" id="A0A9W4VVA6"/>
<dbReference type="NCBIfam" id="NF008912">
    <property type="entry name" value="PRK12275.1-6"/>
    <property type="match status" value="1"/>
</dbReference>
<dbReference type="NCBIfam" id="TIGR02436">
    <property type="entry name" value="four helix bundle protein"/>
    <property type="match status" value="1"/>
</dbReference>
<sequence>MFQLTGYVMRFEDLRVWQRSADLACEIYLHFKQSKEFGLKDQITRSALSISSNIAEGYERITPKDYIRFLSYSKGSCGELRSQIYIALKIGEVDTTKATEWVEETRELSRMISALMKSIDAWE</sequence>
<dbReference type="SUPFAM" id="SSF158446">
    <property type="entry name" value="IVS-encoded protein-like"/>
    <property type="match status" value="1"/>
</dbReference>
<dbReference type="InterPro" id="IPR036583">
    <property type="entry name" value="23S_rRNA_IVS_sf"/>
</dbReference>
<dbReference type="PANTHER" id="PTHR38471:SF2">
    <property type="entry name" value="FOUR HELIX BUNDLE PROTEIN"/>
    <property type="match status" value="1"/>
</dbReference>
<protein>
    <recommendedName>
        <fullName evidence="3">Four helix bundle protein</fullName>
    </recommendedName>
</protein>
<dbReference type="PANTHER" id="PTHR38471">
    <property type="entry name" value="FOUR HELIX BUNDLE PROTEIN"/>
    <property type="match status" value="1"/>
</dbReference>
<dbReference type="EMBL" id="CAMAPB010000085">
    <property type="protein sequence ID" value="CAH9065977.1"/>
    <property type="molecule type" value="Genomic_DNA"/>
</dbReference>
<evidence type="ECO:0000313" key="2">
    <source>
        <dbReference type="Proteomes" id="UP001152447"/>
    </source>
</evidence>
<name>A0A9W4VVA6_PSEHA</name>
<dbReference type="Proteomes" id="UP001152447">
    <property type="component" value="Unassembled WGS sequence"/>
</dbReference>
<reference evidence="1" key="1">
    <citation type="submission" date="2022-07" db="EMBL/GenBank/DDBJ databases">
        <authorList>
            <person name="Criscuolo A."/>
        </authorList>
    </citation>
    <scope>NUCLEOTIDE SEQUENCE</scope>
    <source>
        <strain evidence="1">CIP103197</strain>
    </source>
</reference>
<accession>A0A9W4VVA6</accession>
<gene>
    <name evidence="1" type="ORF">PSEHALCIP103_03493</name>
</gene>
<keyword evidence="2" id="KW-1185">Reference proteome</keyword>
<proteinExistence type="predicted"/>
<dbReference type="Gene3D" id="1.20.1440.60">
    <property type="entry name" value="23S rRNA-intervening sequence"/>
    <property type="match status" value="1"/>
</dbReference>
<evidence type="ECO:0000313" key="1">
    <source>
        <dbReference type="EMBL" id="CAH9065977.1"/>
    </source>
</evidence>